<evidence type="ECO:0000256" key="3">
    <source>
        <dbReference type="ARBA" id="ARBA00022525"/>
    </source>
</evidence>
<keyword evidence="4" id="KW-0272">Extracellular matrix</keyword>
<keyword evidence="7" id="KW-0732">Signal</keyword>
<evidence type="ECO:0000256" key="2">
    <source>
        <dbReference type="ARBA" id="ARBA00010370"/>
    </source>
</evidence>
<organism evidence="26 27">
    <name type="scientific">Octodon degus</name>
    <name type="common">Degu</name>
    <name type="synonym">Sciurus degus</name>
    <dbReference type="NCBI Taxonomy" id="10160"/>
    <lineage>
        <taxon>Eukaryota</taxon>
        <taxon>Metazoa</taxon>
        <taxon>Chordata</taxon>
        <taxon>Craniata</taxon>
        <taxon>Vertebrata</taxon>
        <taxon>Euteleostomi</taxon>
        <taxon>Mammalia</taxon>
        <taxon>Eutheria</taxon>
        <taxon>Euarchontoglires</taxon>
        <taxon>Glires</taxon>
        <taxon>Rodentia</taxon>
        <taxon>Hystricomorpha</taxon>
        <taxon>Octodontidae</taxon>
        <taxon>Octodon</taxon>
    </lineage>
</organism>
<keyword evidence="26" id="KW-1185">Reference proteome</keyword>
<dbReference type="GO" id="GO:0031012">
    <property type="term" value="C:extracellular matrix"/>
    <property type="evidence" value="ECO:0007669"/>
    <property type="project" value="InterPro"/>
</dbReference>
<dbReference type="InterPro" id="IPR021190">
    <property type="entry name" value="Pept_M10A"/>
</dbReference>
<feature type="binding site" evidence="19">
    <location>
        <position position="167"/>
    </location>
    <ligand>
        <name>Zn(2+)</name>
        <dbReference type="ChEBI" id="CHEBI:29105"/>
        <label>2</label>
        <note>catalytic</note>
    </ligand>
</feature>
<keyword evidence="11 20" id="KW-0106">Calcium</keyword>
<name>A0A6P3EUW9_OCTDE</name>
<dbReference type="FunFam" id="2.110.10.10:FF:000002">
    <property type="entry name" value="Matrix metallopeptidase 3"/>
    <property type="match status" value="1"/>
</dbReference>
<reference evidence="27" key="1">
    <citation type="submission" date="2025-08" db="UniProtKB">
        <authorList>
            <consortium name="RefSeq"/>
        </authorList>
    </citation>
    <scope>IDENTIFICATION</scope>
</reference>
<evidence type="ECO:0000256" key="20">
    <source>
        <dbReference type="PIRSR" id="PIRSR621190-2"/>
    </source>
</evidence>
<dbReference type="InterPro" id="IPR018486">
    <property type="entry name" value="Hemopexin_CS"/>
</dbReference>
<evidence type="ECO:0000313" key="27">
    <source>
        <dbReference type="RefSeq" id="XP_004626204.1"/>
    </source>
</evidence>
<feature type="repeat" description="Hemopexin" evidence="24">
    <location>
        <begin position="366"/>
        <end position="408"/>
    </location>
</feature>
<dbReference type="PIRSF" id="PIRSF001191">
    <property type="entry name" value="Peptidase_M10A_matrix"/>
    <property type="match status" value="1"/>
</dbReference>
<dbReference type="EC" id="3.4.24.7" evidence="17"/>
<evidence type="ECO:0000256" key="24">
    <source>
        <dbReference type="PROSITE-ProRule" id="PRU01011"/>
    </source>
</evidence>
<dbReference type="GO" id="GO:0030574">
    <property type="term" value="P:collagen catabolic process"/>
    <property type="evidence" value="ECO:0007669"/>
    <property type="project" value="UniProtKB-KW"/>
</dbReference>
<feature type="binding site" evidence="20">
    <location>
        <position position="135"/>
    </location>
    <ligand>
        <name>Ca(2+)</name>
        <dbReference type="ChEBI" id="CHEBI:29108"/>
        <label>1</label>
    </ligand>
</feature>
<dbReference type="RefSeq" id="XP_004626204.1">
    <property type="nucleotide sequence ID" value="XM_004626147.2"/>
</dbReference>
<feature type="repeat" description="Hemopexin" evidence="24">
    <location>
        <begin position="317"/>
        <end position="365"/>
    </location>
</feature>
<keyword evidence="12" id="KW-0482">Metalloprotease</keyword>
<dbReference type="Pfam" id="PF00045">
    <property type="entry name" value="Hemopexin"/>
    <property type="match status" value="3"/>
</dbReference>
<comment type="subcellular location">
    <subcellularLocation>
        <location evidence="1">Secreted</location>
        <location evidence="1">Extracellular space</location>
        <location evidence="1">Extracellular matrix</location>
    </subcellularLocation>
</comment>
<evidence type="ECO:0000256" key="18">
    <source>
        <dbReference type="PIRSR" id="PIRSR001191-1"/>
    </source>
</evidence>
<feature type="binding site" description="in inhibited form" evidence="20">
    <location>
        <position position="26"/>
    </location>
    <ligand>
        <name>Zn(2+)</name>
        <dbReference type="ChEBI" id="CHEBI:29105"/>
        <label>2</label>
        <note>catalytic</note>
    </ligand>
</feature>
<feature type="binding site" evidence="20">
    <location>
        <position position="130"/>
    </location>
    <ligand>
        <name>Zn(2+)</name>
        <dbReference type="ChEBI" id="CHEBI:29105"/>
        <label>1</label>
    </ligand>
</feature>
<evidence type="ECO:0000256" key="17">
    <source>
        <dbReference type="ARBA" id="ARBA00038924"/>
    </source>
</evidence>
<evidence type="ECO:0000256" key="14">
    <source>
        <dbReference type="ARBA" id="ARBA00023145"/>
    </source>
</evidence>
<feature type="binding site" evidence="20">
    <location>
        <position position="274"/>
    </location>
    <ligand>
        <name>Ca(2+)</name>
        <dbReference type="ChEBI" id="CHEBI:29108"/>
        <label>5</label>
    </ligand>
</feature>
<evidence type="ECO:0000256" key="5">
    <source>
        <dbReference type="ARBA" id="ARBA00022670"/>
    </source>
</evidence>
<feature type="binding site" evidence="20">
    <location>
        <position position="132"/>
    </location>
    <ligand>
        <name>Ca(2+)</name>
        <dbReference type="ChEBI" id="CHEBI:29108"/>
        <label>3</label>
    </ligand>
</feature>
<feature type="repeat" description="Hemopexin" evidence="24">
    <location>
        <begin position="268"/>
        <end position="314"/>
    </location>
</feature>
<feature type="binding site" evidence="20">
    <location>
        <position position="272"/>
    </location>
    <ligand>
        <name>Ca(2+)</name>
        <dbReference type="ChEBI" id="CHEBI:29108"/>
        <label>4</label>
    </ligand>
</feature>
<feature type="domain" description="Peptidase metallopeptidase" evidence="25">
    <location>
        <begin position="39"/>
        <end position="201"/>
    </location>
</feature>
<dbReference type="InterPro" id="IPR000585">
    <property type="entry name" value="Hemopexin-like_dom"/>
</dbReference>
<keyword evidence="5" id="KW-0645">Protease</keyword>
<dbReference type="InterPro" id="IPR024079">
    <property type="entry name" value="MetalloPept_cat_dom_sf"/>
</dbReference>
<evidence type="ECO:0000256" key="19">
    <source>
        <dbReference type="PIRSR" id="PIRSR001191-2"/>
    </source>
</evidence>
<keyword evidence="10 19" id="KW-0862">Zinc</keyword>
<dbReference type="InterPro" id="IPR036375">
    <property type="entry name" value="Hemopexin-like_dom_sf"/>
</dbReference>
<evidence type="ECO:0000256" key="12">
    <source>
        <dbReference type="ARBA" id="ARBA00023049"/>
    </source>
</evidence>
<feature type="binding site" evidence="19">
    <location>
        <position position="161"/>
    </location>
    <ligand>
        <name>Zn(2+)</name>
        <dbReference type="ChEBI" id="CHEBI:29105"/>
        <label>2</label>
        <note>catalytic</note>
    </ligand>
</feature>
<evidence type="ECO:0000259" key="25">
    <source>
        <dbReference type="SMART" id="SM00235"/>
    </source>
</evidence>
<feature type="binding site" evidence="19">
    <location>
        <position position="157"/>
    </location>
    <ligand>
        <name>Zn(2+)</name>
        <dbReference type="ChEBI" id="CHEBI:29105"/>
        <label>2</label>
        <note>catalytic</note>
    </ligand>
</feature>
<dbReference type="GO" id="GO:0008270">
    <property type="term" value="F:zinc ion binding"/>
    <property type="evidence" value="ECO:0007669"/>
    <property type="project" value="InterPro"/>
</dbReference>
<evidence type="ECO:0000256" key="9">
    <source>
        <dbReference type="ARBA" id="ARBA00022801"/>
    </source>
</evidence>
<dbReference type="SMART" id="SM00235">
    <property type="entry name" value="ZnMc"/>
    <property type="match status" value="1"/>
</dbReference>
<feature type="binding site" evidence="20">
    <location>
        <position position="109"/>
    </location>
    <ligand>
        <name>Ca(2+)</name>
        <dbReference type="ChEBI" id="CHEBI:29108"/>
        <label>3</label>
    </ligand>
</feature>
<feature type="binding site" evidence="20">
    <location>
        <position position="102"/>
    </location>
    <ligand>
        <name>Zn(2+)</name>
        <dbReference type="ChEBI" id="CHEBI:29105"/>
        <label>1</label>
    </ligand>
</feature>
<feature type="short sequence motif" description="Cysteine switch" evidence="23">
    <location>
        <begin position="24"/>
        <end position="31"/>
    </location>
</feature>
<dbReference type="FunFam" id="3.40.390.10:FF:000007">
    <property type="entry name" value="Collagenase 3"/>
    <property type="match status" value="1"/>
</dbReference>
<dbReference type="SUPFAM" id="SSF55486">
    <property type="entry name" value="Metalloproteases ('zincins'), catalytic domain"/>
    <property type="match status" value="1"/>
</dbReference>
<dbReference type="Gene3D" id="3.40.390.10">
    <property type="entry name" value="Collagenase (Catalytic Domain)"/>
    <property type="match status" value="1"/>
</dbReference>
<dbReference type="InParanoid" id="A0A6P3EUW9"/>
<sequence>MQKFFGLNVTGKVDKETLDVMRQPRCGVPDVAWFSTMPGGSIWRTHNLTYRVVSYTPYLPRSAVDDVFEKAFQLWSDFSPLTFTKIFSGEADIMISFLRGDHGDNNPFDGPGDRLAHAFAPGPRLGGDAHFDVDETWTVEPWTEDYSRYNLLYAAAHEFGHSLGLGHSSDISSLMYPTYQLTSEVLLGEDDVNGIQSLYGEKQRPPINPSIRKTVIAPKVCDRDLTFNAVTTVRGEIMFFKDRFYIRPMNNYLEEEVNYISVFWSHLPSEIDAAYEFQEEDIVLFFKGSKYWVVQELNELAGYPKDIYSSFGFPRTVKKIDAAASDEYTGKTYFFVADQYWRYDERQRSMDEGYPKMIADDFPGIGDKIDAAFYKNGIFYFFHGTEQYNFNPKTKEVRVLRTNSWFNC</sequence>
<dbReference type="SMART" id="SM00120">
    <property type="entry name" value="HX"/>
    <property type="match status" value="4"/>
</dbReference>
<dbReference type="PANTHER" id="PTHR10201:SF151">
    <property type="entry name" value="INTERSTITIAL COLLAGENASE"/>
    <property type="match status" value="1"/>
</dbReference>
<evidence type="ECO:0000256" key="15">
    <source>
        <dbReference type="ARBA" id="ARBA00023157"/>
    </source>
</evidence>
<dbReference type="PROSITE" id="PS00546">
    <property type="entry name" value="CYSTEINE_SWITCH"/>
    <property type="match status" value="1"/>
</dbReference>
<feature type="binding site" evidence="20">
    <location>
        <position position="128"/>
    </location>
    <ligand>
        <name>Ca(2+)</name>
        <dbReference type="ChEBI" id="CHEBI:29108"/>
        <label>2</label>
    </ligand>
</feature>
<dbReference type="GO" id="GO:0004222">
    <property type="term" value="F:metalloendopeptidase activity"/>
    <property type="evidence" value="ECO:0007669"/>
    <property type="project" value="UniProtKB-EC"/>
</dbReference>
<keyword evidence="13" id="KW-0177">Collagen degradation</keyword>
<evidence type="ECO:0000256" key="11">
    <source>
        <dbReference type="ARBA" id="ARBA00022837"/>
    </source>
</evidence>
<feature type="binding site" evidence="20">
    <location>
        <position position="175"/>
    </location>
    <ligand>
        <name>Zn(2+)</name>
        <dbReference type="ChEBI" id="CHEBI:29105"/>
        <label>2</label>
        <note>catalytic</note>
    </ligand>
</feature>
<dbReference type="PANTHER" id="PTHR10201">
    <property type="entry name" value="MATRIX METALLOPROTEINASE"/>
    <property type="match status" value="1"/>
</dbReference>
<gene>
    <name evidence="27" type="primary">Mmp1</name>
</gene>
<feature type="active site" evidence="18">
    <location>
        <position position="158"/>
    </location>
</feature>
<evidence type="ECO:0000256" key="22">
    <source>
        <dbReference type="PIRSR" id="PIRSR621190-4"/>
    </source>
</evidence>
<evidence type="ECO:0000256" key="7">
    <source>
        <dbReference type="ARBA" id="ARBA00022729"/>
    </source>
</evidence>
<accession>A0A6P3EUW9</accession>
<feature type="modified residue" description="Phosphotyrosine; by PKDCC" evidence="22">
    <location>
        <position position="303"/>
    </location>
</feature>
<dbReference type="CDD" id="cd00094">
    <property type="entry name" value="HX"/>
    <property type="match status" value="1"/>
</dbReference>
<evidence type="ECO:0000256" key="16">
    <source>
        <dbReference type="ARBA" id="ARBA00036005"/>
    </source>
</evidence>
<feature type="binding site" evidence="20">
    <location>
        <position position="370"/>
    </location>
    <ligand>
        <name>Ca(2+)</name>
        <dbReference type="ChEBI" id="CHEBI:29108"/>
        <label>4</label>
    </ligand>
</feature>
<dbReference type="InterPro" id="IPR033739">
    <property type="entry name" value="M10A_MMP"/>
</dbReference>
<feature type="disulfide bond" evidence="21">
    <location>
        <begin position="221"/>
        <end position="408"/>
    </location>
</feature>
<dbReference type="PROSITE" id="PS51642">
    <property type="entry name" value="HEMOPEXIN_2"/>
    <property type="match status" value="3"/>
</dbReference>
<dbReference type="SUPFAM" id="SSF47090">
    <property type="entry name" value="PGBD-like"/>
    <property type="match status" value="1"/>
</dbReference>
<dbReference type="InterPro" id="IPR002477">
    <property type="entry name" value="Peptidoglycan-bd-like"/>
</dbReference>
<dbReference type="InterPro" id="IPR001818">
    <property type="entry name" value="Pept_M10_metallopeptidase"/>
</dbReference>
<evidence type="ECO:0000313" key="26">
    <source>
        <dbReference type="Proteomes" id="UP000515203"/>
    </source>
</evidence>
<dbReference type="InterPro" id="IPR018487">
    <property type="entry name" value="Hemopexin-like_repeat"/>
</dbReference>
<comment type="similarity">
    <text evidence="2">Belongs to the peptidase M10A family.</text>
</comment>
<dbReference type="CDD" id="cd04278">
    <property type="entry name" value="ZnMc_MMP"/>
    <property type="match status" value="1"/>
</dbReference>
<feature type="binding site" evidence="20">
    <location>
        <position position="135"/>
    </location>
    <ligand>
        <name>Ca(2+)</name>
        <dbReference type="ChEBI" id="CHEBI:29108"/>
        <label>3</label>
    </ligand>
</feature>
<keyword evidence="15 21" id="KW-1015">Disulfide bond</keyword>
<feature type="binding site" evidence="20">
    <location>
        <position position="104"/>
    </location>
    <ligand>
        <name>Zn(2+)</name>
        <dbReference type="ChEBI" id="CHEBI:29105"/>
        <label>1</label>
    </ligand>
</feature>
<evidence type="ECO:0000256" key="6">
    <source>
        <dbReference type="ARBA" id="ARBA00022723"/>
    </source>
</evidence>
<dbReference type="GeneID" id="101589860"/>
<dbReference type="CTD" id="4312"/>
<evidence type="ECO:0000256" key="1">
    <source>
        <dbReference type="ARBA" id="ARBA00004498"/>
    </source>
</evidence>
<comment type="catalytic activity">
    <reaction evidence="16">
        <text>Cleavage of the triple helix of collagen at about three-quarters of the length of the molecule from the N-terminus, at 775-Gly-|-Ile-776 in the alpha1(I) chain. Cleaves synthetic substrates and alpha-macroglobulins at bonds where P1' is a hydrophobic residue.</text>
        <dbReference type="EC" id="3.4.24.7"/>
    </reaction>
</comment>
<keyword evidence="14" id="KW-0865">Zymogen</keyword>
<dbReference type="GO" id="GO:0030198">
    <property type="term" value="P:extracellular matrix organization"/>
    <property type="evidence" value="ECO:0007669"/>
    <property type="project" value="TreeGrafter"/>
</dbReference>
<dbReference type="InterPro" id="IPR021158">
    <property type="entry name" value="Pept_M10A_Zn_BS"/>
</dbReference>
<dbReference type="OrthoDB" id="406838at2759"/>
<dbReference type="PRINTS" id="PR00138">
    <property type="entry name" value="MATRIXIN"/>
</dbReference>
<evidence type="ECO:0000256" key="10">
    <source>
        <dbReference type="ARBA" id="ARBA00022833"/>
    </source>
</evidence>
<feature type="binding site" evidence="20">
    <location>
        <position position="117"/>
    </location>
    <ligand>
        <name>Zn(2+)</name>
        <dbReference type="ChEBI" id="CHEBI:29105"/>
        <label>1</label>
    </ligand>
</feature>
<feature type="binding site" evidence="20">
    <location>
        <position position="323"/>
    </location>
    <ligand>
        <name>Ca(2+)</name>
        <dbReference type="ChEBI" id="CHEBI:29108"/>
        <label>5</label>
    </ligand>
</feature>
<evidence type="ECO:0000256" key="21">
    <source>
        <dbReference type="PIRSR" id="PIRSR621190-3"/>
    </source>
</evidence>
<evidence type="ECO:0000256" key="23">
    <source>
        <dbReference type="PIRSR" id="PIRSR621190-5"/>
    </source>
</evidence>
<dbReference type="Pfam" id="PF00413">
    <property type="entry name" value="Peptidase_M10"/>
    <property type="match status" value="1"/>
</dbReference>
<dbReference type="Proteomes" id="UP000515203">
    <property type="component" value="Unplaced"/>
</dbReference>
<dbReference type="Pfam" id="PF01471">
    <property type="entry name" value="PG_binding_1"/>
    <property type="match status" value="1"/>
</dbReference>
<proteinExistence type="inferred from homology"/>
<feature type="binding site" evidence="20">
    <location>
        <position position="126"/>
    </location>
    <ligand>
        <name>Ca(2+)</name>
        <dbReference type="ChEBI" id="CHEBI:29108"/>
        <label>2</label>
    </ligand>
</feature>
<dbReference type="Gene3D" id="2.110.10.10">
    <property type="entry name" value="Hemopexin-like domain"/>
    <property type="match status" value="1"/>
</dbReference>
<dbReference type="InterPro" id="IPR006026">
    <property type="entry name" value="Peptidase_Metallo"/>
</dbReference>
<feature type="binding site" evidence="20">
    <location>
        <position position="110"/>
    </location>
    <ligand>
        <name>Ca(2+)</name>
        <dbReference type="ChEBI" id="CHEBI:29108"/>
        <label>3</label>
    </ligand>
</feature>
<feature type="binding site" evidence="20">
    <location>
        <position position="92"/>
    </location>
    <ligand>
        <name>Ca(2+)</name>
        <dbReference type="ChEBI" id="CHEBI:29108"/>
        <label>2</label>
    </ligand>
</feature>
<evidence type="ECO:0000256" key="4">
    <source>
        <dbReference type="ARBA" id="ARBA00022530"/>
    </source>
</evidence>
<dbReference type="PROSITE" id="PS00024">
    <property type="entry name" value="HEMOPEXIN"/>
    <property type="match status" value="1"/>
</dbReference>
<keyword evidence="8" id="KW-0677">Repeat</keyword>
<comment type="cofactor">
    <cofactor evidence="20">
        <name>Zn(2+)</name>
        <dbReference type="ChEBI" id="CHEBI:29105"/>
    </cofactor>
    <text evidence="20">Binds 2 Zn(2+) ions per subunit.</text>
</comment>
<dbReference type="GO" id="GO:0006508">
    <property type="term" value="P:proteolysis"/>
    <property type="evidence" value="ECO:0007669"/>
    <property type="project" value="UniProtKB-KW"/>
</dbReference>
<dbReference type="InterPro" id="IPR036365">
    <property type="entry name" value="PGBD-like_sf"/>
</dbReference>
<keyword evidence="6 19" id="KW-0479">Metal-binding</keyword>
<protein>
    <recommendedName>
        <fullName evidence="17">interstitial collagenase</fullName>
        <ecNumber evidence="17">3.4.24.7</ecNumber>
    </recommendedName>
</protein>
<evidence type="ECO:0000256" key="8">
    <source>
        <dbReference type="ARBA" id="ARBA00022737"/>
    </source>
</evidence>
<keyword evidence="9" id="KW-0378">Hydrolase</keyword>
<comment type="cofactor">
    <cofactor evidence="20">
        <name>Ca(2+)</name>
        <dbReference type="ChEBI" id="CHEBI:29108"/>
    </cofactor>
    <text evidence="20">Can bind about 5 Ca(2+) ions per subunit.</text>
</comment>
<dbReference type="SUPFAM" id="SSF50923">
    <property type="entry name" value="Hemopexin-like domain"/>
    <property type="match status" value="1"/>
</dbReference>
<evidence type="ECO:0000256" key="13">
    <source>
        <dbReference type="ARBA" id="ARBA00023105"/>
    </source>
</evidence>
<dbReference type="AlphaFoldDB" id="A0A6P3EUW9"/>
<keyword evidence="3" id="KW-0964">Secreted</keyword>